<name>A0A2N2F461_9BACT</name>
<sequence>MSKNFKYLKLFFLLLTPFLSLFFLDYGKEDVNAIICASGYYCSNNNVNFSPSERGTTGSNGTCRWLSGYSCNGQNNNCREDYVNTWSGFNCDGTRLRINHGCCQRETTPPPPSCNDCTPTCPSGTATSPNTGYSTTASCYRGDGCSPSHNYLTCYYQRQNYCSSATTSKRYLKSGESATITSTSNTPVNQFAYNFYNRDNGNAIVCSTLYIAGWATNQGTCPSGSYQLVRVNTYATTRTTDTTTFPANTIFVNDANWGGQRVKSLQINAYYALNDRPWSLPEVPCVFYQDHCTPLCTPTACVGPTYTSTPTGYGTQVYTCSNSPSQCGSESRTCYCANPCVPSCTPTYSDTNYGFGSVTLACNNACGVTGTRTCYVDRCSNCTPPSCPSPLTATSPGNPNMILSNFTSCTRTSPCGGPPNYRSCYEPISPQPTTSLQVHPDAENTYGFSSSTHSGTRTTLYNLNDPIRMTATYTDVNGATDIEAVSVWFRENTLTGEVATPLWIDTATNPSQPPQAPSANSWGFMMRWESSAWRPYVPSYTGATAKWVRAVFSSNSFVISGPGGLQMVRVTIGHNLQASITRSGNNVVMPFQLSFNFASGYENVAQVTYNTFLMGNDIFSFTPYDNYTAYPDINSKIGDYWSPGQLRYRTTPTVAQLYARQWATTGYPWTIDKGLPEVGTLNMTVIGDTNLRLSWTVADTKEIYAIVGNIYASITMPPNPPAITMTGTGLEINSPFNLITDDTNLGKLNTGYAFRKLNVGGTTYSGSVDINIGENKEGSLIVYLTVFDKAGNMHIRSLTFSLGDWIITHGGLAYSSNGRDYEMKVIGSPTAWNAVPVLAGMNPLHADVSTEVFGDNVGGTNPSALNTSVLLKSFHMRPFSMNTNIKSLYEELRKAYNDREIEGKVDMTKALPQVTSLNGSLRNIGGCNLSSSVCILKHSGDFQVGNISNFVCDGWGVFFIDGDLTIHREIRTSNANKDACIFVVSGNVNIKEGAKASTAGQLQYDQVRSYILADGHITIDPELGLSPKYDGLFVEGGLHSLGGLQMNRSLKLVDRNIYPALVVKYHSKYSVLSNLVFGSQVDILKTELGFKPY</sequence>
<accession>A0A2N2F461</accession>
<evidence type="ECO:0000313" key="1">
    <source>
        <dbReference type="EMBL" id="PKN02969.1"/>
    </source>
</evidence>
<dbReference type="AlphaFoldDB" id="A0A2N2F461"/>
<dbReference type="Proteomes" id="UP000233417">
    <property type="component" value="Unassembled WGS sequence"/>
</dbReference>
<gene>
    <name evidence="1" type="ORF">CVU76_03005</name>
</gene>
<comment type="caution">
    <text evidence="1">The sequence shown here is derived from an EMBL/GenBank/DDBJ whole genome shotgun (WGS) entry which is preliminary data.</text>
</comment>
<proteinExistence type="predicted"/>
<dbReference type="EMBL" id="PHAO01000001">
    <property type="protein sequence ID" value="PKN02969.1"/>
    <property type="molecule type" value="Genomic_DNA"/>
</dbReference>
<evidence type="ECO:0000313" key="2">
    <source>
        <dbReference type="Proteomes" id="UP000233417"/>
    </source>
</evidence>
<organism evidence="1 2">
    <name type="scientific">Candidatus Dojkabacteria bacterium HGW-Dojkabacteria-1</name>
    <dbReference type="NCBI Taxonomy" id="2013761"/>
    <lineage>
        <taxon>Bacteria</taxon>
        <taxon>Candidatus Dojkabacteria</taxon>
    </lineage>
</organism>
<protein>
    <submittedName>
        <fullName evidence="1">Uncharacterized protein</fullName>
    </submittedName>
</protein>
<reference evidence="1 2" key="1">
    <citation type="journal article" date="2017" name="ISME J.">
        <title>Potential for microbial H2 and metal transformations associated with novel bacteria and archaea in deep terrestrial subsurface sediments.</title>
        <authorList>
            <person name="Hernsdorf A.W."/>
            <person name="Amano Y."/>
            <person name="Miyakawa K."/>
            <person name="Ise K."/>
            <person name="Suzuki Y."/>
            <person name="Anantharaman K."/>
            <person name="Probst A."/>
            <person name="Burstein D."/>
            <person name="Thomas B.C."/>
            <person name="Banfield J.F."/>
        </authorList>
    </citation>
    <scope>NUCLEOTIDE SEQUENCE [LARGE SCALE GENOMIC DNA]</scope>
    <source>
        <strain evidence="1">HGW-Dojkabacteria-1</strain>
    </source>
</reference>